<dbReference type="InterPro" id="IPR008778">
    <property type="entry name" value="Pirin_C_dom"/>
</dbReference>
<dbReference type="InterPro" id="IPR014710">
    <property type="entry name" value="RmlC-like_jellyroll"/>
</dbReference>
<comment type="similarity">
    <text evidence="1 2">Belongs to the pirin family.</text>
</comment>
<dbReference type="EMBL" id="CAKKNE010000001">
    <property type="protein sequence ID" value="CAH0365865.1"/>
    <property type="molecule type" value="Genomic_DNA"/>
</dbReference>
<protein>
    <recommendedName>
        <fullName evidence="9">Pirin N-terminal domain-containing protein</fullName>
    </recommendedName>
</protein>
<dbReference type="Gene3D" id="2.60.120.10">
    <property type="entry name" value="Jelly Rolls"/>
    <property type="match status" value="2"/>
</dbReference>
<evidence type="ECO:0008006" key="9">
    <source>
        <dbReference type="Google" id="ProtNLM"/>
    </source>
</evidence>
<reference evidence="6" key="1">
    <citation type="submission" date="2021-01" db="EMBL/GenBank/DDBJ databases">
        <authorList>
            <person name="Corre E."/>
            <person name="Pelletier E."/>
            <person name="Niang G."/>
            <person name="Scheremetjew M."/>
            <person name="Finn R."/>
            <person name="Kale V."/>
            <person name="Holt S."/>
            <person name="Cochrane G."/>
            <person name="Meng A."/>
            <person name="Brown T."/>
            <person name="Cohen L."/>
        </authorList>
    </citation>
    <scope>NUCLEOTIDE SEQUENCE</scope>
    <source>
        <strain evidence="6">CCMP1756</strain>
    </source>
</reference>
<keyword evidence="3" id="KW-0732">Signal</keyword>
<dbReference type="EMBL" id="HBIW01012310">
    <property type="protein sequence ID" value="CAE0695131.1"/>
    <property type="molecule type" value="Transcribed_RNA"/>
</dbReference>
<dbReference type="InterPro" id="IPR003829">
    <property type="entry name" value="Pirin_N_dom"/>
</dbReference>
<evidence type="ECO:0000313" key="7">
    <source>
        <dbReference type="EMBL" id="CAH0365865.1"/>
    </source>
</evidence>
<reference evidence="7" key="2">
    <citation type="submission" date="2021-11" db="EMBL/GenBank/DDBJ databases">
        <authorList>
            <consortium name="Genoscope - CEA"/>
            <person name="William W."/>
        </authorList>
    </citation>
    <scope>NUCLEOTIDE SEQUENCE</scope>
</reference>
<feature type="signal peptide" evidence="3">
    <location>
        <begin position="1"/>
        <end position="15"/>
    </location>
</feature>
<evidence type="ECO:0000259" key="4">
    <source>
        <dbReference type="Pfam" id="PF02678"/>
    </source>
</evidence>
<name>A0A7S3ZV87_9STRA</name>
<dbReference type="Proteomes" id="UP000789595">
    <property type="component" value="Unassembled WGS sequence"/>
</dbReference>
<evidence type="ECO:0000256" key="3">
    <source>
        <dbReference type="SAM" id="SignalP"/>
    </source>
</evidence>
<dbReference type="Pfam" id="PF05726">
    <property type="entry name" value="Pirin_C"/>
    <property type="match status" value="1"/>
</dbReference>
<gene>
    <name evidence="6" type="ORF">PCAL00307_LOCUS10567</name>
    <name evidence="7" type="ORF">PECAL_1P23260</name>
</gene>
<dbReference type="AlphaFoldDB" id="A0A7S3ZV87"/>
<dbReference type="Pfam" id="PF02678">
    <property type="entry name" value="Pirin"/>
    <property type="match status" value="1"/>
</dbReference>
<accession>A0A7S3ZV87</accession>
<organism evidence="6">
    <name type="scientific">Pelagomonas calceolata</name>
    <dbReference type="NCBI Taxonomy" id="35677"/>
    <lineage>
        <taxon>Eukaryota</taxon>
        <taxon>Sar</taxon>
        <taxon>Stramenopiles</taxon>
        <taxon>Ochrophyta</taxon>
        <taxon>Pelagophyceae</taxon>
        <taxon>Pelagomonadales</taxon>
        <taxon>Pelagomonadaceae</taxon>
        <taxon>Pelagomonas</taxon>
    </lineage>
</organism>
<keyword evidence="8" id="KW-1185">Reference proteome</keyword>
<dbReference type="InterPro" id="IPR011051">
    <property type="entry name" value="RmlC_Cupin_sf"/>
</dbReference>
<evidence type="ECO:0000256" key="2">
    <source>
        <dbReference type="RuleBase" id="RU003457"/>
    </source>
</evidence>
<evidence type="ECO:0000313" key="8">
    <source>
        <dbReference type="Proteomes" id="UP000789595"/>
    </source>
</evidence>
<dbReference type="SUPFAM" id="SSF51182">
    <property type="entry name" value="RmlC-like cupins"/>
    <property type="match status" value="1"/>
</dbReference>
<evidence type="ECO:0000256" key="1">
    <source>
        <dbReference type="ARBA" id="ARBA00008416"/>
    </source>
</evidence>
<feature type="domain" description="Pirin N-terminal" evidence="4">
    <location>
        <begin position="125"/>
        <end position="200"/>
    </location>
</feature>
<evidence type="ECO:0000313" key="6">
    <source>
        <dbReference type="EMBL" id="CAE0695131.1"/>
    </source>
</evidence>
<dbReference type="OrthoDB" id="198735at2759"/>
<feature type="domain" description="Pirin C-terminal" evidence="5">
    <location>
        <begin position="265"/>
        <end position="369"/>
    </location>
</feature>
<dbReference type="PANTHER" id="PTHR13903">
    <property type="entry name" value="PIRIN-RELATED"/>
    <property type="match status" value="1"/>
</dbReference>
<sequence>MPCFALLAVAAQAAALSQWLKLPDINPGTFTRRDAATATGAALTAAAPVAASASQKTASRRAGDVQQWPRIPVWPSWAGGRVIPMGLPNADPFLLVAHHKHWFDPRDPLRGPFRAFGKATGLPYIDVEGFSMHPHRGFDILTYVLDGSDGFRHRDSLGGSKTYRGGSAQWMRTGSGAQHEEFWETSDERRTSIELFQVWVNLPASQKFDPPSIRYLGAAHGAPWHEEVVDGTRIRTVLDENIVAAASDGEGATPNQRPRAEVLHAWIPAGGKWAPKVGADSSCSLYCREGQVTVPGPGGGQVTVKAGESCGFASGADAISCTNAARGESDVLLLVGERLREPVAMGGPIVMNYDWEIDEAYRELQAGTFLKRRKS</sequence>
<dbReference type="InterPro" id="IPR012093">
    <property type="entry name" value="Pirin"/>
</dbReference>
<proteinExistence type="inferred from homology"/>
<dbReference type="PANTHER" id="PTHR13903:SF8">
    <property type="entry name" value="PIRIN"/>
    <property type="match status" value="1"/>
</dbReference>
<evidence type="ECO:0000259" key="5">
    <source>
        <dbReference type="Pfam" id="PF05726"/>
    </source>
</evidence>
<feature type="chain" id="PRO_5036404000" description="Pirin N-terminal domain-containing protein" evidence="3">
    <location>
        <begin position="16"/>
        <end position="375"/>
    </location>
</feature>